<proteinExistence type="predicted"/>
<reference evidence="2" key="1">
    <citation type="journal article" date="2019" name="Int. J. Syst. Evol. Microbiol.">
        <title>The Global Catalogue of Microorganisms (GCM) 10K type strain sequencing project: providing services to taxonomists for standard genome sequencing and annotation.</title>
        <authorList>
            <consortium name="The Broad Institute Genomics Platform"/>
            <consortium name="The Broad Institute Genome Sequencing Center for Infectious Disease"/>
            <person name="Wu L."/>
            <person name="Ma J."/>
        </authorList>
    </citation>
    <scope>NUCLEOTIDE SEQUENCE [LARGE SCALE GENOMIC DNA]</scope>
    <source>
        <strain evidence="2">JCM 17695</strain>
    </source>
</reference>
<comment type="caution">
    <text evidence="1">The sequence shown here is derived from an EMBL/GenBank/DDBJ whole genome shotgun (WGS) entry which is preliminary data.</text>
</comment>
<organism evidence="1 2">
    <name type="scientific">Actinokineospora soli</name>
    <dbReference type="NCBI Taxonomy" id="1048753"/>
    <lineage>
        <taxon>Bacteria</taxon>
        <taxon>Bacillati</taxon>
        <taxon>Actinomycetota</taxon>
        <taxon>Actinomycetes</taxon>
        <taxon>Pseudonocardiales</taxon>
        <taxon>Pseudonocardiaceae</taxon>
        <taxon>Actinokineospora</taxon>
    </lineage>
</organism>
<name>A0ABW2TU39_9PSEU</name>
<sequence length="58" mass="5801">MPECLAAIRAEVGAGHAVRASSFDTAAILGMSAAGVAIDAVYRDPFGATPLSQPLDGI</sequence>
<evidence type="ECO:0000313" key="2">
    <source>
        <dbReference type="Proteomes" id="UP001596512"/>
    </source>
</evidence>
<dbReference type="EMBL" id="JBHTEY010000004">
    <property type="protein sequence ID" value="MFC7616442.1"/>
    <property type="molecule type" value="Genomic_DNA"/>
</dbReference>
<gene>
    <name evidence="1" type="ORF">ACFQV2_26220</name>
</gene>
<protein>
    <submittedName>
        <fullName evidence="1">Uncharacterized protein</fullName>
    </submittedName>
</protein>
<evidence type="ECO:0000313" key="1">
    <source>
        <dbReference type="EMBL" id="MFC7616442.1"/>
    </source>
</evidence>
<dbReference type="Proteomes" id="UP001596512">
    <property type="component" value="Unassembled WGS sequence"/>
</dbReference>
<keyword evidence="2" id="KW-1185">Reference proteome</keyword>
<accession>A0ABW2TU39</accession>